<evidence type="ECO:0000256" key="3">
    <source>
        <dbReference type="ARBA" id="ARBA00023001"/>
    </source>
</evidence>
<accession>A0A1X7EX23</accession>
<gene>
    <name evidence="10" type="ORF">SAMN02982989_1913</name>
</gene>
<evidence type="ECO:0000313" key="11">
    <source>
        <dbReference type="Proteomes" id="UP000192903"/>
    </source>
</evidence>
<keyword evidence="3" id="KW-0136">Cellulose degradation</keyword>
<dbReference type="GO" id="GO:0030245">
    <property type="term" value="P:cellulose catabolic process"/>
    <property type="evidence" value="ECO:0007669"/>
    <property type="project" value="UniProtKB-KW"/>
</dbReference>
<dbReference type="PANTHER" id="PTHR31297:SF41">
    <property type="entry name" value="ENDOGLUCANASE, PUTATIVE (AFU_ORTHOLOGUE AFUA_5G01830)-RELATED"/>
    <property type="match status" value="1"/>
</dbReference>
<dbReference type="InterPro" id="IPR050386">
    <property type="entry name" value="Glycosyl_hydrolase_5"/>
</dbReference>
<protein>
    <submittedName>
        <fullName evidence="10">Endoglucanase</fullName>
    </submittedName>
</protein>
<proteinExistence type="inferred from homology"/>
<dbReference type="AlphaFoldDB" id="A0A1X7EX23"/>
<dbReference type="OrthoDB" id="9800955at2"/>
<feature type="signal peptide" evidence="8">
    <location>
        <begin position="1"/>
        <end position="40"/>
    </location>
</feature>
<dbReference type="RefSeq" id="WP_085422173.1">
    <property type="nucleotide sequence ID" value="NZ_FXAF01000006.1"/>
</dbReference>
<keyword evidence="5 7" id="KW-0326">Glycosidase</keyword>
<dbReference type="GO" id="GO:0005576">
    <property type="term" value="C:extracellular region"/>
    <property type="evidence" value="ECO:0007669"/>
    <property type="project" value="TreeGrafter"/>
</dbReference>
<evidence type="ECO:0000256" key="7">
    <source>
        <dbReference type="RuleBase" id="RU361153"/>
    </source>
</evidence>
<evidence type="ECO:0000259" key="9">
    <source>
        <dbReference type="Pfam" id="PF00150"/>
    </source>
</evidence>
<dbReference type="InterPro" id="IPR006311">
    <property type="entry name" value="TAT_signal"/>
</dbReference>
<dbReference type="Proteomes" id="UP000192903">
    <property type="component" value="Unassembled WGS sequence"/>
</dbReference>
<dbReference type="InterPro" id="IPR001547">
    <property type="entry name" value="Glyco_hydro_5"/>
</dbReference>
<evidence type="ECO:0000313" key="10">
    <source>
        <dbReference type="EMBL" id="SMF41326.1"/>
    </source>
</evidence>
<feature type="chain" id="PRO_5012936930" evidence="8">
    <location>
        <begin position="41"/>
        <end position="377"/>
    </location>
</feature>
<reference evidence="11" key="1">
    <citation type="submission" date="2017-04" db="EMBL/GenBank/DDBJ databases">
        <authorList>
            <person name="Varghese N."/>
            <person name="Submissions S."/>
        </authorList>
    </citation>
    <scope>NUCLEOTIDE SEQUENCE [LARGE SCALE GENOMIC DNA]</scope>
    <source>
        <strain evidence="11">B4P</strain>
    </source>
</reference>
<keyword evidence="8" id="KW-0732">Signal</keyword>
<dbReference type="Pfam" id="PF00150">
    <property type="entry name" value="Cellulase"/>
    <property type="match status" value="1"/>
</dbReference>
<comment type="similarity">
    <text evidence="1 7">Belongs to the glycosyl hydrolase 5 (cellulase A) family.</text>
</comment>
<evidence type="ECO:0000256" key="4">
    <source>
        <dbReference type="ARBA" id="ARBA00023277"/>
    </source>
</evidence>
<dbReference type="Gene3D" id="3.20.20.80">
    <property type="entry name" value="Glycosidases"/>
    <property type="match status" value="1"/>
</dbReference>
<dbReference type="GO" id="GO:0009986">
    <property type="term" value="C:cell surface"/>
    <property type="evidence" value="ECO:0007669"/>
    <property type="project" value="TreeGrafter"/>
</dbReference>
<sequence length="377" mass="41252">MRLTNSGCRPATITRRRVLTLAGGSALTALSLPLSGSAQAAEPAVPSRGFNLPDWLDRKDGIAPSEAVLEKLRQTGFESVRLPVNGDLISAGDTAALHRIRDGVMDLVGRGFAVIVDMHPSASLHTALRDDFDAGAERAARAWTALRDVIADLPASSVYPELLNEPPLERAAWIPLRDRLAETLRDRCPLHTLVWGPAPYQGIWELNDTPPLADDNQIAAIHFYAPMAFTHQCQTWDTSSPLARIANLPFPATKDTPRIREFIEELRAAGDEQAATLIEEQSSTPWTEAAIAAEFAGLAHWSKTQGCPVMMNEFGVLNFCVDAESRTFWVRAVRQAAEAHGIGWTYWELDQGFGFIRSRLSTEGFDRSMIAALIGDG</sequence>
<organism evidence="10 11">
    <name type="scientific">Xaviernesmea oryzae</name>
    <dbReference type="NCBI Taxonomy" id="464029"/>
    <lineage>
        <taxon>Bacteria</taxon>
        <taxon>Pseudomonadati</taxon>
        <taxon>Pseudomonadota</taxon>
        <taxon>Alphaproteobacteria</taxon>
        <taxon>Hyphomicrobiales</taxon>
        <taxon>Rhizobiaceae</taxon>
        <taxon>Rhizobium/Agrobacterium group</taxon>
        <taxon>Xaviernesmea</taxon>
    </lineage>
</organism>
<feature type="domain" description="Glycoside hydrolase family 5" evidence="9">
    <location>
        <begin position="44"/>
        <end position="350"/>
    </location>
</feature>
<evidence type="ECO:0000256" key="5">
    <source>
        <dbReference type="ARBA" id="ARBA00023295"/>
    </source>
</evidence>
<keyword evidence="6" id="KW-0624">Polysaccharide degradation</keyword>
<dbReference type="PROSITE" id="PS51318">
    <property type="entry name" value="TAT"/>
    <property type="match status" value="1"/>
</dbReference>
<evidence type="ECO:0000256" key="8">
    <source>
        <dbReference type="SAM" id="SignalP"/>
    </source>
</evidence>
<evidence type="ECO:0000256" key="6">
    <source>
        <dbReference type="ARBA" id="ARBA00023326"/>
    </source>
</evidence>
<name>A0A1X7EX23_9HYPH</name>
<keyword evidence="4" id="KW-0119">Carbohydrate metabolism</keyword>
<dbReference type="PANTHER" id="PTHR31297">
    <property type="entry name" value="GLUCAN ENDO-1,6-BETA-GLUCOSIDASE B"/>
    <property type="match status" value="1"/>
</dbReference>
<dbReference type="EMBL" id="FXAF01000006">
    <property type="protein sequence ID" value="SMF41326.1"/>
    <property type="molecule type" value="Genomic_DNA"/>
</dbReference>
<keyword evidence="2 7" id="KW-0378">Hydrolase</keyword>
<dbReference type="STRING" id="464029.SAMN02982989_1913"/>
<dbReference type="SUPFAM" id="SSF51445">
    <property type="entry name" value="(Trans)glycosidases"/>
    <property type="match status" value="1"/>
</dbReference>
<evidence type="ECO:0000256" key="2">
    <source>
        <dbReference type="ARBA" id="ARBA00022801"/>
    </source>
</evidence>
<dbReference type="GO" id="GO:0008422">
    <property type="term" value="F:beta-glucosidase activity"/>
    <property type="evidence" value="ECO:0007669"/>
    <property type="project" value="TreeGrafter"/>
</dbReference>
<keyword evidence="11" id="KW-1185">Reference proteome</keyword>
<evidence type="ECO:0000256" key="1">
    <source>
        <dbReference type="ARBA" id="ARBA00005641"/>
    </source>
</evidence>
<dbReference type="InterPro" id="IPR017853">
    <property type="entry name" value="GH"/>
</dbReference>